<evidence type="ECO:0000313" key="1">
    <source>
        <dbReference type="EMBL" id="AFD26007.1"/>
    </source>
</evidence>
<reference evidence="1 2" key="1">
    <citation type="journal article" date="2012" name="PLoS ONE">
        <title>Genome sequence and transcriptome analysis of the radioresistant bacterium Deinococcus gobiensis: insights into the extreme environmental adaptations.</title>
        <authorList>
            <person name="Yuan M."/>
            <person name="Chen M."/>
            <person name="Zhang W."/>
            <person name="Lu W."/>
            <person name="Wang J."/>
            <person name="Yang M."/>
            <person name="Zhao P."/>
            <person name="Tang R."/>
            <person name="Li X."/>
            <person name="Hao Y."/>
            <person name="Zhou Z."/>
            <person name="Zhan Y."/>
            <person name="Yu H."/>
            <person name="Teng C."/>
            <person name="Yan Y."/>
            <person name="Ping S."/>
            <person name="Wang Y."/>
            <person name="Lin M."/>
        </authorList>
    </citation>
    <scope>NUCLEOTIDE SEQUENCE [LARGE SCALE GENOMIC DNA]</scope>
    <source>
        <strain evidence="1 2">I-0</strain>
    </source>
</reference>
<dbReference type="Proteomes" id="UP000007575">
    <property type="component" value="Chromosome"/>
</dbReference>
<accession>H8GY79</accession>
<sequence length="129" mass="13795">MPLRGWTPIAGDASRWQGGGGECLIRETRHTQAFPPLATQQAATGMANRLRVSLGKAGLGEVTTQPVDRDTTWAVLAGYVYEEGGARYRVSQLYLSDGGKLRTVSGSSAAGTDSPCTAGMREFIRYQAE</sequence>
<organism evidence="1 2">
    <name type="scientific">Deinococcus gobiensis (strain DSM 21396 / JCM 16679 / CGMCC 1.7299 / I-0)</name>
    <dbReference type="NCBI Taxonomy" id="745776"/>
    <lineage>
        <taxon>Bacteria</taxon>
        <taxon>Thermotogati</taxon>
        <taxon>Deinococcota</taxon>
        <taxon>Deinococci</taxon>
        <taxon>Deinococcales</taxon>
        <taxon>Deinococcaceae</taxon>
        <taxon>Deinococcus</taxon>
    </lineage>
</organism>
<protein>
    <submittedName>
        <fullName evidence="1">Conserved secreted protein</fullName>
    </submittedName>
</protein>
<proteinExistence type="predicted"/>
<dbReference type="HOGENOM" id="CLU_1945221_0_0_0"/>
<dbReference type="KEGG" id="dgo:DGo_CA2080"/>
<dbReference type="STRING" id="745776.DGo_CA2080"/>
<keyword evidence="2" id="KW-1185">Reference proteome</keyword>
<evidence type="ECO:0000313" key="2">
    <source>
        <dbReference type="Proteomes" id="UP000007575"/>
    </source>
</evidence>
<dbReference type="PATRIC" id="fig|745776.4.peg.2136"/>
<name>H8GY79_DEIGI</name>
<dbReference type="EMBL" id="CP002191">
    <property type="protein sequence ID" value="AFD26007.1"/>
    <property type="molecule type" value="Genomic_DNA"/>
</dbReference>
<dbReference type="AlphaFoldDB" id="H8GY79"/>
<gene>
    <name evidence="1" type="ordered locus">DGo_CA2080</name>
</gene>